<organism evidence="2 3">
    <name type="scientific">Rotaria sordida</name>
    <dbReference type="NCBI Taxonomy" id="392033"/>
    <lineage>
        <taxon>Eukaryota</taxon>
        <taxon>Metazoa</taxon>
        <taxon>Spiralia</taxon>
        <taxon>Gnathifera</taxon>
        <taxon>Rotifera</taxon>
        <taxon>Eurotatoria</taxon>
        <taxon>Bdelloidea</taxon>
        <taxon>Philodinida</taxon>
        <taxon>Philodinidae</taxon>
        <taxon>Rotaria</taxon>
    </lineage>
</organism>
<reference evidence="2" key="1">
    <citation type="submission" date="2021-02" db="EMBL/GenBank/DDBJ databases">
        <authorList>
            <person name="Nowell W R."/>
        </authorList>
    </citation>
    <scope>NUCLEOTIDE SEQUENCE</scope>
</reference>
<keyword evidence="1" id="KW-0812">Transmembrane</keyword>
<keyword evidence="1" id="KW-1133">Transmembrane helix</keyword>
<evidence type="ECO:0000256" key="1">
    <source>
        <dbReference type="SAM" id="Phobius"/>
    </source>
</evidence>
<keyword evidence="1" id="KW-0472">Membrane</keyword>
<comment type="caution">
    <text evidence="2">The sequence shown here is derived from an EMBL/GenBank/DDBJ whole genome shotgun (WGS) entry which is preliminary data.</text>
</comment>
<feature type="non-terminal residue" evidence="2">
    <location>
        <position position="84"/>
    </location>
</feature>
<name>A0A816GWV1_9BILA</name>
<proteinExistence type="predicted"/>
<dbReference type="Proteomes" id="UP000663870">
    <property type="component" value="Unassembled WGS sequence"/>
</dbReference>
<accession>A0A816GWV1</accession>
<feature type="non-terminal residue" evidence="2">
    <location>
        <position position="1"/>
    </location>
</feature>
<evidence type="ECO:0000313" key="3">
    <source>
        <dbReference type="Proteomes" id="UP000663870"/>
    </source>
</evidence>
<sequence>PMSTVSNKPYAAAAEQHHRDNSRKCLRIILILVGIIILLACLFLATVIYRTLKTGIQRKSLTTFSSNNTENIYNQSSFEFQSER</sequence>
<gene>
    <name evidence="2" type="ORF">JXQ802_LOCUS58982</name>
</gene>
<dbReference type="EMBL" id="CAJNOL010017850">
    <property type="protein sequence ID" value="CAF1679847.1"/>
    <property type="molecule type" value="Genomic_DNA"/>
</dbReference>
<protein>
    <submittedName>
        <fullName evidence="2">Uncharacterized protein</fullName>
    </submittedName>
</protein>
<evidence type="ECO:0000313" key="2">
    <source>
        <dbReference type="EMBL" id="CAF1679847.1"/>
    </source>
</evidence>
<keyword evidence="3" id="KW-1185">Reference proteome</keyword>
<dbReference type="AlphaFoldDB" id="A0A816GWV1"/>
<feature type="transmembrane region" description="Helical" evidence="1">
    <location>
        <begin position="28"/>
        <end position="49"/>
    </location>
</feature>